<gene>
    <name evidence="1" type="ORF">ACFO0J_16480</name>
</gene>
<accession>A0ABV8S552</accession>
<protein>
    <submittedName>
        <fullName evidence="1">Uncharacterized protein</fullName>
    </submittedName>
</protein>
<dbReference type="RefSeq" id="WP_376814147.1">
    <property type="nucleotide sequence ID" value="NZ_JBHSDY010000010.1"/>
</dbReference>
<organism evidence="1 2">
    <name type="scientific">Castellaniella hirudinis</name>
    <dbReference type="NCBI Taxonomy" id="1144617"/>
    <lineage>
        <taxon>Bacteria</taxon>
        <taxon>Pseudomonadati</taxon>
        <taxon>Pseudomonadota</taxon>
        <taxon>Betaproteobacteria</taxon>
        <taxon>Burkholderiales</taxon>
        <taxon>Alcaligenaceae</taxon>
        <taxon>Castellaniella</taxon>
    </lineage>
</organism>
<comment type="caution">
    <text evidence="1">The sequence shown here is derived from an EMBL/GenBank/DDBJ whole genome shotgun (WGS) entry which is preliminary data.</text>
</comment>
<sequence>MKSCFLRPFLRLLSSPRPSAMLSAVVLLSVGPSVAAPPLWDPARAAGLAAWTWAAPQGVDLPGARLRMRRFRAPMAPADAARQLARAGASRFDRVQFSGAVLSLSGVYEGQHWLAQLRPADDGGAGTIGLLSSLGPADRREAGFNPAELAPVDARPVLRASSRLAGATGLVASYLCPGSYPRVAAAVRRALWVRHWRPVAVPGAGAAAPGAVKGQADPVAGEWARPDGARLTVHLYARADAVTLTFWHRPKESS</sequence>
<keyword evidence="2" id="KW-1185">Reference proteome</keyword>
<dbReference type="EMBL" id="JBHSDY010000010">
    <property type="protein sequence ID" value="MFC4299641.1"/>
    <property type="molecule type" value="Genomic_DNA"/>
</dbReference>
<evidence type="ECO:0000313" key="2">
    <source>
        <dbReference type="Proteomes" id="UP001595756"/>
    </source>
</evidence>
<name>A0ABV8S552_9BURK</name>
<dbReference type="Proteomes" id="UP001595756">
    <property type="component" value="Unassembled WGS sequence"/>
</dbReference>
<proteinExistence type="predicted"/>
<reference evidence="2" key="1">
    <citation type="journal article" date="2019" name="Int. J. Syst. Evol. Microbiol.">
        <title>The Global Catalogue of Microorganisms (GCM) 10K type strain sequencing project: providing services to taxonomists for standard genome sequencing and annotation.</title>
        <authorList>
            <consortium name="The Broad Institute Genomics Platform"/>
            <consortium name="The Broad Institute Genome Sequencing Center for Infectious Disease"/>
            <person name="Wu L."/>
            <person name="Ma J."/>
        </authorList>
    </citation>
    <scope>NUCLEOTIDE SEQUENCE [LARGE SCALE GENOMIC DNA]</scope>
    <source>
        <strain evidence="2">CGMCC 1.19029</strain>
    </source>
</reference>
<evidence type="ECO:0000313" key="1">
    <source>
        <dbReference type="EMBL" id="MFC4299641.1"/>
    </source>
</evidence>